<comment type="caution">
    <text evidence="4">The sequence shown here is derived from an EMBL/GenBank/DDBJ whole genome shotgun (WGS) entry which is preliminary data.</text>
</comment>
<dbReference type="GO" id="GO:0000160">
    <property type="term" value="P:phosphorelay signal transduction system"/>
    <property type="evidence" value="ECO:0007669"/>
    <property type="project" value="InterPro"/>
</dbReference>
<evidence type="ECO:0000256" key="1">
    <source>
        <dbReference type="ARBA" id="ARBA00022553"/>
    </source>
</evidence>
<protein>
    <submittedName>
        <fullName evidence="4">Two component transcriptional regulator, LuxR family protein</fullName>
    </submittedName>
</protein>
<dbReference type="Proteomes" id="UP000009881">
    <property type="component" value="Unassembled WGS sequence"/>
</dbReference>
<dbReference type="STRING" id="1238182.C882_0498"/>
<evidence type="ECO:0000259" key="3">
    <source>
        <dbReference type="PROSITE" id="PS50110"/>
    </source>
</evidence>
<dbReference type="PANTHER" id="PTHR44591">
    <property type="entry name" value="STRESS RESPONSE REGULATOR PROTEIN 1"/>
    <property type="match status" value="1"/>
</dbReference>
<gene>
    <name evidence="4" type="ORF">C882_0498</name>
</gene>
<dbReference type="OrthoDB" id="7243049at2"/>
<reference evidence="4 5" key="1">
    <citation type="journal article" date="2013" name="Genome Announc.">
        <title>Draft Genome Sequence of an Alphaproteobacterium, Caenispirillum salinarum AK4(T), Isolated from a Solar Saltern.</title>
        <authorList>
            <person name="Khatri I."/>
            <person name="Singh A."/>
            <person name="Korpole S."/>
            <person name="Pinnaka A.K."/>
            <person name="Subramanian S."/>
        </authorList>
    </citation>
    <scope>NUCLEOTIDE SEQUENCE [LARGE SCALE GENOMIC DNA]</scope>
    <source>
        <strain evidence="4 5">AK4</strain>
    </source>
</reference>
<accession>K9HKV8</accession>
<organism evidence="4 5">
    <name type="scientific">Caenispirillum salinarum AK4</name>
    <dbReference type="NCBI Taxonomy" id="1238182"/>
    <lineage>
        <taxon>Bacteria</taxon>
        <taxon>Pseudomonadati</taxon>
        <taxon>Pseudomonadota</taxon>
        <taxon>Alphaproteobacteria</taxon>
        <taxon>Rhodospirillales</taxon>
        <taxon>Novispirillaceae</taxon>
        <taxon>Caenispirillum</taxon>
    </lineage>
</organism>
<dbReference type="InterPro" id="IPR011006">
    <property type="entry name" value="CheY-like_superfamily"/>
</dbReference>
<evidence type="ECO:0000313" key="4">
    <source>
        <dbReference type="EMBL" id="EKV29191.1"/>
    </source>
</evidence>
<evidence type="ECO:0000256" key="2">
    <source>
        <dbReference type="PROSITE-ProRule" id="PRU00169"/>
    </source>
</evidence>
<dbReference type="PROSITE" id="PS50110">
    <property type="entry name" value="RESPONSE_REGULATORY"/>
    <property type="match status" value="1"/>
</dbReference>
<dbReference type="AlphaFoldDB" id="K9HKV8"/>
<dbReference type="Pfam" id="PF00072">
    <property type="entry name" value="Response_reg"/>
    <property type="match status" value="1"/>
</dbReference>
<dbReference type="InterPro" id="IPR050595">
    <property type="entry name" value="Bact_response_regulator"/>
</dbReference>
<dbReference type="SMART" id="SM00448">
    <property type="entry name" value="REC"/>
    <property type="match status" value="1"/>
</dbReference>
<evidence type="ECO:0000313" key="5">
    <source>
        <dbReference type="Proteomes" id="UP000009881"/>
    </source>
</evidence>
<dbReference type="PANTHER" id="PTHR44591:SF3">
    <property type="entry name" value="RESPONSE REGULATORY DOMAIN-CONTAINING PROTEIN"/>
    <property type="match status" value="1"/>
</dbReference>
<dbReference type="EMBL" id="ANHY01000013">
    <property type="protein sequence ID" value="EKV29191.1"/>
    <property type="molecule type" value="Genomic_DNA"/>
</dbReference>
<keyword evidence="5" id="KW-1185">Reference proteome</keyword>
<name>K9HKV8_9PROT</name>
<feature type="modified residue" description="4-aspartylphosphate" evidence="2">
    <location>
        <position position="52"/>
    </location>
</feature>
<dbReference type="Gene3D" id="3.40.50.2300">
    <property type="match status" value="1"/>
</dbReference>
<dbReference type="InterPro" id="IPR001789">
    <property type="entry name" value="Sig_transdc_resp-reg_receiver"/>
</dbReference>
<sequence length="124" mass="13204">MKQILLVEDQPLVRKAVRGALEDAGFAVTEAADGEEGLTAARRAAYDLAIVDIWMPRVDGISFLKEVRTIHADLPVIIISGGGPSAPLEVKAHLAQAHGAQEVLFKPFEDEELLAAVGRVVPGV</sequence>
<dbReference type="eggNOG" id="COG0745">
    <property type="taxonomic scope" value="Bacteria"/>
</dbReference>
<proteinExistence type="predicted"/>
<keyword evidence="1 2" id="KW-0597">Phosphoprotein</keyword>
<dbReference type="SUPFAM" id="SSF52172">
    <property type="entry name" value="CheY-like"/>
    <property type="match status" value="1"/>
</dbReference>
<feature type="domain" description="Response regulatory" evidence="3">
    <location>
        <begin position="3"/>
        <end position="121"/>
    </location>
</feature>
<dbReference type="RefSeq" id="WP_009541156.1">
    <property type="nucleotide sequence ID" value="NZ_ANHY01000013.1"/>
</dbReference>